<organism evidence="1 2">
    <name type="scientific">Pleurotus eryngii</name>
    <name type="common">Boletus of the steppes</name>
    <dbReference type="NCBI Taxonomy" id="5323"/>
    <lineage>
        <taxon>Eukaryota</taxon>
        <taxon>Fungi</taxon>
        <taxon>Dikarya</taxon>
        <taxon>Basidiomycota</taxon>
        <taxon>Agaricomycotina</taxon>
        <taxon>Agaricomycetes</taxon>
        <taxon>Agaricomycetidae</taxon>
        <taxon>Agaricales</taxon>
        <taxon>Pleurotineae</taxon>
        <taxon>Pleurotaceae</taxon>
        <taxon>Pleurotus</taxon>
    </lineage>
</organism>
<proteinExistence type="predicted"/>
<comment type="caution">
    <text evidence="1">The sequence shown here is derived from an EMBL/GenBank/DDBJ whole genome shotgun (WGS) entry which is preliminary data.</text>
</comment>
<evidence type="ECO:0000313" key="1">
    <source>
        <dbReference type="EMBL" id="KAF9491314.1"/>
    </source>
</evidence>
<sequence length="271" mass="28072">MQLHGLLIQSPQSRAEHGMELESLTPVGSGTGHPTLKLHKVLVAGESEVSKHAAEPLRPTDTTSLTSKAALPVTEAAVLKREKTKHTITSTSEVAPKAVPKCTVKESSKATAATGDVTPPSTEDSIPIIEATALKCQKTKHVMSTGNTASKTGLKCSKTKDVATSLTGVAPPLAGDSVPITNTSILKHQKTKHIVSTSKVTPKASSKCSKTKDATTSSTSEAVAPVVPVDATVTNLSTSNVAPTGVLSCSKTLSTVTSSETFKDEECNHIC</sequence>
<accession>A0A9P5ZNZ9</accession>
<evidence type="ECO:0000313" key="2">
    <source>
        <dbReference type="Proteomes" id="UP000807025"/>
    </source>
</evidence>
<dbReference type="Proteomes" id="UP000807025">
    <property type="component" value="Unassembled WGS sequence"/>
</dbReference>
<dbReference type="AlphaFoldDB" id="A0A9P5ZNZ9"/>
<protein>
    <submittedName>
        <fullName evidence="1">Uncharacterized protein</fullName>
    </submittedName>
</protein>
<name>A0A9P5ZNZ9_PLEER</name>
<dbReference type="EMBL" id="MU154622">
    <property type="protein sequence ID" value="KAF9491314.1"/>
    <property type="molecule type" value="Genomic_DNA"/>
</dbReference>
<gene>
    <name evidence="1" type="ORF">BDN71DRAFT_1434052</name>
</gene>
<reference evidence="1" key="1">
    <citation type="submission" date="2020-11" db="EMBL/GenBank/DDBJ databases">
        <authorList>
            <consortium name="DOE Joint Genome Institute"/>
            <person name="Ahrendt S."/>
            <person name="Riley R."/>
            <person name="Andreopoulos W."/>
            <person name="Labutti K."/>
            <person name="Pangilinan J."/>
            <person name="Ruiz-Duenas F.J."/>
            <person name="Barrasa J.M."/>
            <person name="Sanchez-Garcia M."/>
            <person name="Camarero S."/>
            <person name="Miyauchi S."/>
            <person name="Serrano A."/>
            <person name="Linde D."/>
            <person name="Babiker R."/>
            <person name="Drula E."/>
            <person name="Ayuso-Fernandez I."/>
            <person name="Pacheco R."/>
            <person name="Padilla G."/>
            <person name="Ferreira P."/>
            <person name="Barriuso J."/>
            <person name="Kellner H."/>
            <person name="Castanera R."/>
            <person name="Alfaro M."/>
            <person name="Ramirez L."/>
            <person name="Pisabarro A.G."/>
            <person name="Kuo A."/>
            <person name="Tritt A."/>
            <person name="Lipzen A."/>
            <person name="He G."/>
            <person name="Yan M."/>
            <person name="Ng V."/>
            <person name="Cullen D."/>
            <person name="Martin F."/>
            <person name="Rosso M.-N."/>
            <person name="Henrissat B."/>
            <person name="Hibbett D."/>
            <person name="Martinez A.T."/>
            <person name="Grigoriev I.V."/>
        </authorList>
    </citation>
    <scope>NUCLEOTIDE SEQUENCE</scope>
    <source>
        <strain evidence="1">ATCC 90797</strain>
    </source>
</reference>
<keyword evidence="2" id="KW-1185">Reference proteome</keyword>